<dbReference type="GO" id="GO:0005829">
    <property type="term" value="C:cytosol"/>
    <property type="evidence" value="ECO:0007669"/>
    <property type="project" value="TreeGrafter"/>
</dbReference>
<dbReference type="RefSeq" id="WP_053968796.1">
    <property type="nucleotide sequence ID" value="NZ_LIUF01000004.1"/>
</dbReference>
<dbReference type="PANTHER" id="PTHR34874:SF1">
    <property type="entry name" value="PROTEIN YCHN"/>
    <property type="match status" value="1"/>
</dbReference>
<dbReference type="PANTHER" id="PTHR34874">
    <property type="entry name" value="PROTEIN YCHN"/>
    <property type="match status" value="1"/>
</dbReference>
<dbReference type="PATRIC" id="fig|1705562.3.peg.3555"/>
<dbReference type="Proteomes" id="UP000037729">
    <property type="component" value="Unassembled WGS sequence"/>
</dbReference>
<dbReference type="InterPro" id="IPR003787">
    <property type="entry name" value="Sulphur_relay_DsrE/F-like"/>
</dbReference>
<dbReference type="OrthoDB" id="216309at2157"/>
<dbReference type="AlphaFoldDB" id="A0A0M9AKB8"/>
<protein>
    <submittedName>
        <fullName evidence="1">Sulfur oxidoreductase</fullName>
    </submittedName>
</protein>
<dbReference type="EMBL" id="LIUF01000004">
    <property type="protein sequence ID" value="KOX92585.1"/>
    <property type="molecule type" value="Genomic_DNA"/>
</dbReference>
<evidence type="ECO:0000313" key="1">
    <source>
        <dbReference type="EMBL" id="KOX92585.1"/>
    </source>
</evidence>
<dbReference type="STRING" id="1705562.AMS69_14690"/>
<organism evidence="1 2">
    <name type="scientific">Haloarcula rubripromontorii</name>
    <dbReference type="NCBI Taxonomy" id="1705562"/>
    <lineage>
        <taxon>Archaea</taxon>
        <taxon>Methanobacteriati</taxon>
        <taxon>Methanobacteriota</taxon>
        <taxon>Stenosarchaea group</taxon>
        <taxon>Halobacteria</taxon>
        <taxon>Halobacteriales</taxon>
        <taxon>Haloarculaceae</taxon>
        <taxon>Haloarcula</taxon>
    </lineage>
</organism>
<dbReference type="InterPro" id="IPR027396">
    <property type="entry name" value="DsrEFH-like"/>
</dbReference>
<accession>A0A0M9AKB8</accession>
<gene>
    <name evidence="1" type="ORF">AMS69_14690</name>
</gene>
<dbReference type="Gene3D" id="3.40.1260.10">
    <property type="entry name" value="DsrEFH-like"/>
    <property type="match status" value="1"/>
</dbReference>
<dbReference type="Pfam" id="PF02635">
    <property type="entry name" value="DsrE"/>
    <property type="match status" value="1"/>
</dbReference>
<name>A0A0M9AKB8_9EURY</name>
<proteinExistence type="predicted"/>
<dbReference type="SUPFAM" id="SSF75169">
    <property type="entry name" value="DsrEFH-like"/>
    <property type="match status" value="1"/>
</dbReference>
<keyword evidence="2" id="KW-1185">Reference proteome</keyword>
<reference evidence="1 2" key="1">
    <citation type="submission" date="2015-08" db="EMBL/GenBank/DDBJ databases">
        <title>Genomes of Isolates from Cabo Rojo, PR.</title>
        <authorList>
            <person name="Sanchez-Nieves R.L."/>
            <person name="Montalvo-Rodriguez R."/>
        </authorList>
    </citation>
    <scope>NUCLEOTIDE SEQUENCE [LARGE SCALE GENOMIC DNA]</scope>
    <source>
        <strain evidence="1 2">SL3</strain>
    </source>
</reference>
<sequence length="123" mass="13128">MAYIGFLLTGGPFDSERWRTAYELGRAALDQGHEVSYFHYLDGALVPVADQTLPGCSDSGLYDEMPTEKFQELIADGAAVICCGLCVDARGIDAPADYPDGVEVGLLPDLADIIGEADRVVSL</sequence>
<comment type="caution">
    <text evidence="1">The sequence shown here is derived from an EMBL/GenBank/DDBJ whole genome shotgun (WGS) entry which is preliminary data.</text>
</comment>
<evidence type="ECO:0000313" key="2">
    <source>
        <dbReference type="Proteomes" id="UP000037729"/>
    </source>
</evidence>